<proteinExistence type="predicted"/>
<evidence type="ECO:0000256" key="1">
    <source>
        <dbReference type="SAM" id="MobiDB-lite"/>
    </source>
</evidence>
<accession>A0A2P2R3G3</accession>
<feature type="compositionally biased region" description="Polar residues" evidence="1">
    <location>
        <begin position="13"/>
        <end position="32"/>
    </location>
</feature>
<protein>
    <submittedName>
        <fullName evidence="2">Uncharacterized protein</fullName>
    </submittedName>
</protein>
<organism evidence="2">
    <name type="scientific">Rhizophora mucronata</name>
    <name type="common">Asiatic mangrove</name>
    <dbReference type="NCBI Taxonomy" id="61149"/>
    <lineage>
        <taxon>Eukaryota</taxon>
        <taxon>Viridiplantae</taxon>
        <taxon>Streptophyta</taxon>
        <taxon>Embryophyta</taxon>
        <taxon>Tracheophyta</taxon>
        <taxon>Spermatophyta</taxon>
        <taxon>Magnoliopsida</taxon>
        <taxon>eudicotyledons</taxon>
        <taxon>Gunneridae</taxon>
        <taxon>Pentapetalae</taxon>
        <taxon>rosids</taxon>
        <taxon>fabids</taxon>
        <taxon>Malpighiales</taxon>
        <taxon>Rhizophoraceae</taxon>
        <taxon>Rhizophora</taxon>
    </lineage>
</organism>
<feature type="region of interest" description="Disordered" evidence="1">
    <location>
        <begin position="1"/>
        <end position="32"/>
    </location>
</feature>
<name>A0A2P2R3G3_RHIMU</name>
<dbReference type="EMBL" id="GGEC01093289">
    <property type="protein sequence ID" value="MBX73773.1"/>
    <property type="molecule type" value="Transcribed_RNA"/>
</dbReference>
<sequence length="32" mass="3608">MRDATVLHVNLPKFSQKNHNQATTTTGRAKEL</sequence>
<evidence type="ECO:0000313" key="2">
    <source>
        <dbReference type="EMBL" id="MBX73773.1"/>
    </source>
</evidence>
<dbReference type="AlphaFoldDB" id="A0A2P2R3G3"/>
<reference evidence="2" key="1">
    <citation type="submission" date="2018-02" db="EMBL/GenBank/DDBJ databases">
        <title>Rhizophora mucronata_Transcriptome.</title>
        <authorList>
            <person name="Meera S.P."/>
            <person name="Sreeshan A."/>
            <person name="Augustine A."/>
        </authorList>
    </citation>
    <scope>NUCLEOTIDE SEQUENCE</scope>
    <source>
        <tissue evidence="2">Leaf</tissue>
    </source>
</reference>